<dbReference type="PANTHER" id="PTHR43309:SF4">
    <property type="entry name" value="CARBOXYLTRANSFERASE DOMAIN-CONTAINING PROTEIN"/>
    <property type="match status" value="1"/>
</dbReference>
<dbReference type="SMART" id="SM00797">
    <property type="entry name" value="AHS2"/>
    <property type="match status" value="1"/>
</dbReference>
<evidence type="ECO:0000313" key="6">
    <source>
        <dbReference type="Proteomes" id="UP000006334"/>
    </source>
</evidence>
<dbReference type="Gene3D" id="2.40.100.10">
    <property type="entry name" value="Cyclophilin-like"/>
    <property type="match status" value="1"/>
</dbReference>
<keyword evidence="3" id="KW-0067">ATP-binding</keyword>
<keyword evidence="6" id="KW-1185">Reference proteome</keyword>
<reference evidence="5 6" key="1">
    <citation type="journal article" date="2017" name="Antonie Van Leeuwenhoek">
        <title>Rhizobium rhizosphaerae sp. nov., a novel species isolated from rice rhizosphere.</title>
        <authorList>
            <person name="Zhao J.J."/>
            <person name="Zhang J."/>
            <person name="Zhang R.J."/>
            <person name="Zhang C.W."/>
            <person name="Yin H.Q."/>
            <person name="Zhang X.X."/>
        </authorList>
    </citation>
    <scope>NUCLEOTIDE SEQUENCE [LARGE SCALE GENOMIC DNA]</scope>
    <source>
        <strain evidence="5 6">E3</strain>
    </source>
</reference>
<dbReference type="EMBL" id="BAEN01000038">
    <property type="protein sequence ID" value="GAC14608.1"/>
    <property type="molecule type" value="Genomic_DNA"/>
</dbReference>
<dbReference type="OrthoDB" id="9768696at2"/>
<feature type="domain" description="Carboxyltransferase" evidence="4">
    <location>
        <begin position="26"/>
        <end position="312"/>
    </location>
</feature>
<evidence type="ECO:0000256" key="3">
    <source>
        <dbReference type="ARBA" id="ARBA00022840"/>
    </source>
</evidence>
<gene>
    <name evidence="5" type="ORF">GLIP_1980</name>
</gene>
<comment type="caution">
    <text evidence="5">The sequence shown here is derived from an EMBL/GenBank/DDBJ whole genome shotgun (WGS) entry which is preliminary data.</text>
</comment>
<evidence type="ECO:0000256" key="1">
    <source>
        <dbReference type="ARBA" id="ARBA00022741"/>
    </source>
</evidence>
<dbReference type="RefSeq" id="WP_008844424.1">
    <property type="nucleotide sequence ID" value="NZ_BAEN01000038.1"/>
</dbReference>
<protein>
    <recommendedName>
        <fullName evidence="4">Carboxyltransferase domain-containing protein</fullName>
    </recommendedName>
</protein>
<dbReference type="InterPro" id="IPR052708">
    <property type="entry name" value="PxpC"/>
</dbReference>
<dbReference type="Proteomes" id="UP000006334">
    <property type="component" value="Unassembled WGS sequence"/>
</dbReference>
<keyword evidence="1" id="KW-0547">Nucleotide-binding</keyword>
<evidence type="ECO:0000259" key="4">
    <source>
        <dbReference type="SMART" id="SM00797"/>
    </source>
</evidence>
<dbReference type="InterPro" id="IPR003778">
    <property type="entry name" value="CT_A_B"/>
</dbReference>
<dbReference type="InterPro" id="IPR029000">
    <property type="entry name" value="Cyclophilin-like_dom_sf"/>
</dbReference>
<dbReference type="AlphaFoldDB" id="K6YD87"/>
<dbReference type="Pfam" id="PF02626">
    <property type="entry name" value="CT_A_B"/>
    <property type="match status" value="1"/>
</dbReference>
<proteinExistence type="predicted"/>
<dbReference type="GO" id="GO:0016787">
    <property type="term" value="F:hydrolase activity"/>
    <property type="evidence" value="ECO:0007669"/>
    <property type="project" value="UniProtKB-KW"/>
</dbReference>
<keyword evidence="2" id="KW-0378">Hydrolase</keyword>
<dbReference type="eggNOG" id="COG1984">
    <property type="taxonomic scope" value="Bacteria"/>
</dbReference>
<organism evidence="5 6">
    <name type="scientific">Aliiglaciecola lipolytica E3</name>
    <dbReference type="NCBI Taxonomy" id="1127673"/>
    <lineage>
        <taxon>Bacteria</taxon>
        <taxon>Pseudomonadati</taxon>
        <taxon>Pseudomonadota</taxon>
        <taxon>Gammaproteobacteria</taxon>
        <taxon>Alteromonadales</taxon>
        <taxon>Alteromonadaceae</taxon>
        <taxon>Aliiglaciecola</taxon>
    </lineage>
</organism>
<dbReference type="GO" id="GO:0005524">
    <property type="term" value="F:ATP binding"/>
    <property type="evidence" value="ECO:0007669"/>
    <property type="project" value="UniProtKB-KW"/>
</dbReference>
<dbReference type="SUPFAM" id="SSF50891">
    <property type="entry name" value="Cyclophilin-like"/>
    <property type="match status" value="1"/>
</dbReference>
<dbReference type="STRING" id="1127673.GLIP_1980"/>
<dbReference type="PANTHER" id="PTHR43309">
    <property type="entry name" value="5-OXOPROLINASE SUBUNIT C"/>
    <property type="match status" value="1"/>
</dbReference>
<sequence length="325" mass="35541">MSQFAEIMAIGLQSIVVDSGRLGYQQLGITTGGPADKRSCLWANWLCNNAQIEASIETIGTGFSMQVNERCEVAITGAASEVKLNGKHFDAWQNYELQAGDVITISKANNGLRSYIAINRGFDVPKVFDSCTTVTRDGLGGLHKDGQPLKKTDRLALFADNNEQPKFIHRQSPTRAPTSAGVTSTNQLVLRLVEGYQIAEFQPTAIKQFYLNEYVVSSDTSRMAAKLKGKAIQAPRKAMLSEGITRGAVQIPPQGLPIIMLNDRQTLGGYFKLGSVLSIDCDRLAQAAPECQVSFLPIDIQTAHNLVMLDNIKHANLRCKIQQNN</sequence>
<name>K6YD87_9ALTE</name>
<evidence type="ECO:0000313" key="5">
    <source>
        <dbReference type="EMBL" id="GAC14608.1"/>
    </source>
</evidence>
<accession>K6YD87</accession>
<evidence type="ECO:0000256" key="2">
    <source>
        <dbReference type="ARBA" id="ARBA00022801"/>
    </source>
</evidence>